<evidence type="ECO:0000256" key="2">
    <source>
        <dbReference type="SAM" id="MobiDB-lite"/>
    </source>
</evidence>
<feature type="region of interest" description="Disordered" evidence="2">
    <location>
        <begin position="66"/>
        <end position="97"/>
    </location>
</feature>
<dbReference type="Proteomes" id="UP001153076">
    <property type="component" value="Unassembled WGS sequence"/>
</dbReference>
<proteinExistence type="predicted"/>
<dbReference type="AlphaFoldDB" id="A0A9Q1QRU5"/>
<accession>A0A9Q1QRU5</accession>
<sequence>MAIDNLPASEEGRLSSAYIRTLVNQLTSPKPLSSNTNKTTTNNEKTIIIANNIVGDQYSENILSMAKQPSQQHGGQQGAGGHKKQVRRRLHTSRPYQERLLNMAEARKEIVTALKFHRAAMKQANEKKQQQQQQLSDQQYHPQFALGVVDHGEAYRPNNFSSSTFINTPYNYPSYSNAFYPWSISSSSLIVPPPINYETLNMPLPNQTLGLNLNLQAFTNLDTTFSHSVTNTIPSIMSPSSSSSSDPAQAGSISTGNAGAIPGTHPALDEEEMAEIRSIGEKHQIEWDDTLNLVKSAWWLKFLKTVEFGNNEEMKEEEERDNSNDGDEYHPFGEFMEFPAWLNANESFLQQHLDDCCPEEYWKDTTLPWMDIGDIDGMDDEWLS</sequence>
<organism evidence="3 4">
    <name type="scientific">Carnegiea gigantea</name>
    <dbReference type="NCBI Taxonomy" id="171969"/>
    <lineage>
        <taxon>Eukaryota</taxon>
        <taxon>Viridiplantae</taxon>
        <taxon>Streptophyta</taxon>
        <taxon>Embryophyta</taxon>
        <taxon>Tracheophyta</taxon>
        <taxon>Spermatophyta</taxon>
        <taxon>Magnoliopsida</taxon>
        <taxon>eudicotyledons</taxon>
        <taxon>Gunneridae</taxon>
        <taxon>Pentapetalae</taxon>
        <taxon>Caryophyllales</taxon>
        <taxon>Cactineae</taxon>
        <taxon>Cactaceae</taxon>
        <taxon>Cactoideae</taxon>
        <taxon>Echinocereeae</taxon>
        <taxon>Carnegiea</taxon>
    </lineage>
</organism>
<dbReference type="OrthoDB" id="692030at2759"/>
<feature type="region of interest" description="Disordered" evidence="2">
    <location>
        <begin position="236"/>
        <end position="265"/>
    </location>
</feature>
<evidence type="ECO:0000256" key="1">
    <source>
        <dbReference type="SAM" id="Coils"/>
    </source>
</evidence>
<evidence type="ECO:0000313" key="4">
    <source>
        <dbReference type="Proteomes" id="UP001153076"/>
    </source>
</evidence>
<name>A0A9Q1QRU5_9CARY</name>
<feature type="compositionally biased region" description="Basic residues" evidence="2">
    <location>
        <begin position="81"/>
        <end position="92"/>
    </location>
</feature>
<keyword evidence="4" id="KW-1185">Reference proteome</keyword>
<keyword evidence="1" id="KW-0175">Coiled coil</keyword>
<reference evidence="3" key="1">
    <citation type="submission" date="2022-04" db="EMBL/GenBank/DDBJ databases">
        <title>Carnegiea gigantea Genome sequencing and assembly v2.</title>
        <authorList>
            <person name="Copetti D."/>
            <person name="Sanderson M.J."/>
            <person name="Burquez A."/>
            <person name="Wojciechowski M.F."/>
        </authorList>
    </citation>
    <scope>NUCLEOTIDE SEQUENCE</scope>
    <source>
        <strain evidence="3">SGP5-SGP5p</strain>
        <tissue evidence="3">Aerial part</tissue>
    </source>
</reference>
<feature type="compositionally biased region" description="Low complexity" evidence="2">
    <location>
        <begin position="236"/>
        <end position="254"/>
    </location>
</feature>
<gene>
    <name evidence="3" type="ORF">Cgig2_006007</name>
</gene>
<dbReference type="PANTHER" id="PTHR37256">
    <property type="entry name" value="E1A-BINDING PROTEIN P400-LIKE"/>
    <property type="match status" value="1"/>
</dbReference>
<feature type="coiled-coil region" evidence="1">
    <location>
        <begin position="114"/>
        <end position="141"/>
    </location>
</feature>
<dbReference type="PANTHER" id="PTHR37256:SF1">
    <property type="entry name" value="MYB-LIKE PROTEIN A"/>
    <property type="match status" value="1"/>
</dbReference>
<protein>
    <submittedName>
        <fullName evidence="3">Uncharacterized protein</fullName>
    </submittedName>
</protein>
<evidence type="ECO:0000313" key="3">
    <source>
        <dbReference type="EMBL" id="KAJ8452202.1"/>
    </source>
</evidence>
<dbReference type="EMBL" id="JAKOGI010000005">
    <property type="protein sequence ID" value="KAJ8452202.1"/>
    <property type="molecule type" value="Genomic_DNA"/>
</dbReference>
<comment type="caution">
    <text evidence="3">The sequence shown here is derived from an EMBL/GenBank/DDBJ whole genome shotgun (WGS) entry which is preliminary data.</text>
</comment>